<sequence length="181" mass="19312">MNLTRRQLLKNGLLLGGFAPFSIGAAWASQLSSGIASRHGEIGLYGSGSSATKLGLGLRQQGWTPRYEGHLDPLSLNSLPSGALVTGFTDEAGLVLLTSLLAGRGRILALGRHEARGDYLVSHRGPVTHLQATEGESWQFALGEAYARLALAGTAGRYARRFPRLEIVTDKGSELSFLVRL</sequence>
<dbReference type="AlphaFoldDB" id="A0A1I3FYS0"/>
<dbReference type="STRING" id="442341.SAMN04487959_12310"/>
<evidence type="ECO:0000313" key="2">
    <source>
        <dbReference type="Proteomes" id="UP000199040"/>
    </source>
</evidence>
<keyword evidence="2" id="KW-1185">Reference proteome</keyword>
<proteinExistence type="predicted"/>
<gene>
    <name evidence="1" type="ORF">SAMN04487959_12310</name>
</gene>
<name>A0A1I3FYS0_9GAMM</name>
<protein>
    <submittedName>
        <fullName evidence="1">Uncharacterized protein</fullName>
    </submittedName>
</protein>
<reference evidence="1 2" key="1">
    <citation type="submission" date="2016-10" db="EMBL/GenBank/DDBJ databases">
        <authorList>
            <person name="de Groot N.N."/>
        </authorList>
    </citation>
    <scope>NUCLEOTIDE SEQUENCE [LARGE SCALE GENOMIC DNA]</scope>
    <source>
        <strain evidence="1 2">CGMCC 1.6848</strain>
    </source>
</reference>
<organism evidence="1 2">
    <name type="scientific">Modicisalibacter xianhensis</name>
    <dbReference type="NCBI Taxonomy" id="442341"/>
    <lineage>
        <taxon>Bacteria</taxon>
        <taxon>Pseudomonadati</taxon>
        <taxon>Pseudomonadota</taxon>
        <taxon>Gammaproteobacteria</taxon>
        <taxon>Oceanospirillales</taxon>
        <taxon>Halomonadaceae</taxon>
        <taxon>Modicisalibacter</taxon>
    </lineage>
</organism>
<accession>A0A1I3FYS0</accession>
<dbReference type="InterPro" id="IPR006311">
    <property type="entry name" value="TAT_signal"/>
</dbReference>
<dbReference type="PROSITE" id="PS51318">
    <property type="entry name" value="TAT"/>
    <property type="match status" value="1"/>
</dbReference>
<dbReference type="RefSeq" id="WP_092850149.1">
    <property type="nucleotide sequence ID" value="NZ_FOPY01000023.1"/>
</dbReference>
<dbReference type="EMBL" id="FOPY01000023">
    <property type="protein sequence ID" value="SFI16334.1"/>
    <property type="molecule type" value="Genomic_DNA"/>
</dbReference>
<dbReference type="Proteomes" id="UP000199040">
    <property type="component" value="Unassembled WGS sequence"/>
</dbReference>
<evidence type="ECO:0000313" key="1">
    <source>
        <dbReference type="EMBL" id="SFI16334.1"/>
    </source>
</evidence>